<dbReference type="PANTHER" id="PTHR43152">
    <property type="entry name" value="UVRABC SYSTEM PROTEIN A"/>
    <property type="match status" value="1"/>
</dbReference>
<evidence type="ECO:0000256" key="2">
    <source>
        <dbReference type="ARBA" id="ARBA00022490"/>
    </source>
</evidence>
<dbReference type="InterPro" id="IPR003439">
    <property type="entry name" value="ABC_transporter-like_ATP-bd"/>
</dbReference>
<evidence type="ECO:0000256" key="4">
    <source>
        <dbReference type="ARBA" id="ARBA00022741"/>
    </source>
</evidence>
<dbReference type="SMART" id="SM00382">
    <property type="entry name" value="AAA"/>
    <property type="match status" value="2"/>
</dbReference>
<evidence type="ECO:0000256" key="1">
    <source>
        <dbReference type="ARBA" id="ARBA00004496"/>
    </source>
</evidence>
<keyword evidence="4" id="KW-0547">Nucleotide-binding</keyword>
<keyword evidence="3" id="KW-0677">Repeat</keyword>
<evidence type="ECO:0000256" key="8">
    <source>
        <dbReference type="ARBA" id="ARBA00022881"/>
    </source>
</evidence>
<protein>
    <submittedName>
        <fullName evidence="12">Excinuclease ABC subunit UvrA</fullName>
    </submittedName>
</protein>
<dbReference type="Proteomes" id="UP000743001">
    <property type="component" value="Unassembled WGS sequence"/>
</dbReference>
<dbReference type="CDD" id="cd03270">
    <property type="entry name" value="ABC_UvrA_I"/>
    <property type="match status" value="1"/>
</dbReference>
<keyword evidence="6" id="KW-0228">DNA excision</keyword>
<dbReference type="PROSITE" id="PS00211">
    <property type="entry name" value="ABC_TRANSPORTER_1"/>
    <property type="match status" value="1"/>
</dbReference>
<evidence type="ECO:0000259" key="11">
    <source>
        <dbReference type="PROSITE" id="PS50893"/>
    </source>
</evidence>
<evidence type="ECO:0000256" key="9">
    <source>
        <dbReference type="ARBA" id="ARBA00023125"/>
    </source>
</evidence>
<keyword evidence="13" id="KW-1185">Reference proteome</keyword>
<evidence type="ECO:0000313" key="13">
    <source>
        <dbReference type="Proteomes" id="UP000743001"/>
    </source>
</evidence>
<evidence type="ECO:0000256" key="7">
    <source>
        <dbReference type="ARBA" id="ARBA00022840"/>
    </source>
</evidence>
<evidence type="ECO:0000256" key="3">
    <source>
        <dbReference type="ARBA" id="ARBA00022737"/>
    </source>
</evidence>
<evidence type="ECO:0000256" key="5">
    <source>
        <dbReference type="ARBA" id="ARBA00022763"/>
    </source>
</evidence>
<keyword evidence="7" id="KW-0067">ATP-binding</keyword>
<sequence>MVRFIHYSKIGGKSVTRESSLEYIVISGARENNLRNVSLKIPKRKITIFTGVSGSGKSSIVFDTIAAESTRLLNENFSMFVRNFLPRVPQPDTDAIENLSMSVIVDQKRLGGGSHSTMGTITDISPILRLLFSRVGQPQIGQAYMFSFNGPQGMCPECNGLGRKLGVDLSKALDLSKSLSQGAILLPDYKVDGWEWNMIVQSGEFDLEKKLRDYSERELEELLYAKARKVEMDFAGKAMNITVEGVIEKFTNKYIKQDIKTKSERTQRSVAPFISEGPCSACRGARLSQAALSCRINGLNIAEMSSMEVGQLIRVIREIDDPVAAPIVKSLTERLQHLVDIGLEYLTLNRETDTLSGGESQRVKMVKHLSGSLVDVTYIFDEPSVGLHPRDVHRLNELLQKLRDKGNTVIVVEHDPDVIKVADHIVDVGPHAGSRGGTIVYEGSYEGLLETDTLTGTHMKRPLHLKQDCRQPSGKLSIKNAEMHNLRDVSVDIPTGILTVVTGAAGSGKSTLINEIFLSQHADAIVIDQSAIGVSTRSNPATYTGIMDDVRKAFASANKVNQGLFSFNSKGACENCQGLGVVYTDLAFLDSVKLPCEVCGGRRFKEEVLEYKLDGKSIAEVLEMTVEQALEFFQLKEVVRKLKALHDVGLSYIKLGQPLSSLSGGECQRIKLASELHKKGSIYVMDEPTTGLHMSDIAHLLEIMNRLVDAGNTVIVIEHNLDVISQADWIIDMGPDGGSKGGQVVFEGTPSLIVDAKQSITGKYLK</sequence>
<dbReference type="InterPro" id="IPR003593">
    <property type="entry name" value="AAA+_ATPase"/>
</dbReference>
<reference evidence="12 13" key="1">
    <citation type="submission" date="2021-06" db="EMBL/GenBank/DDBJ databases">
        <authorList>
            <person name="Sun Q."/>
            <person name="Li D."/>
        </authorList>
    </citation>
    <scope>NUCLEOTIDE SEQUENCE [LARGE SCALE GENOMIC DNA]</scope>
    <source>
        <strain evidence="12 13">MSJ-6</strain>
    </source>
</reference>
<proteinExistence type="predicted"/>
<keyword evidence="9" id="KW-0238">DNA-binding</keyword>
<feature type="domain" description="ABC transporter" evidence="11">
    <location>
        <begin position="463"/>
        <end position="766"/>
    </location>
</feature>
<keyword evidence="10" id="KW-0234">DNA repair</keyword>
<name>A0ABS6FSW9_9BACL</name>
<evidence type="ECO:0000256" key="10">
    <source>
        <dbReference type="ARBA" id="ARBA00023204"/>
    </source>
</evidence>
<keyword evidence="8" id="KW-0267">Excision nuclease</keyword>
<comment type="caution">
    <text evidence="12">The sequence shown here is derived from an EMBL/GenBank/DDBJ whole genome shotgun (WGS) entry which is preliminary data.</text>
</comment>
<comment type="subcellular location">
    <subcellularLocation>
        <location evidence="1">Cytoplasm</location>
    </subcellularLocation>
</comment>
<evidence type="ECO:0000313" key="12">
    <source>
        <dbReference type="EMBL" id="MBU5673330.1"/>
    </source>
</evidence>
<keyword evidence="2" id="KW-0963">Cytoplasm</keyword>
<keyword evidence="5" id="KW-0227">DNA damage</keyword>
<dbReference type="EMBL" id="JAHLQJ010000014">
    <property type="protein sequence ID" value="MBU5673330.1"/>
    <property type="molecule type" value="Genomic_DNA"/>
</dbReference>
<dbReference type="PROSITE" id="PS50893">
    <property type="entry name" value="ABC_TRANSPORTER_2"/>
    <property type="match status" value="2"/>
</dbReference>
<dbReference type="Pfam" id="PF00005">
    <property type="entry name" value="ABC_tran"/>
    <property type="match status" value="1"/>
</dbReference>
<organism evidence="12 13">
    <name type="scientific">Paenibacillus brevis</name>
    <dbReference type="NCBI Taxonomy" id="2841508"/>
    <lineage>
        <taxon>Bacteria</taxon>
        <taxon>Bacillati</taxon>
        <taxon>Bacillota</taxon>
        <taxon>Bacilli</taxon>
        <taxon>Bacillales</taxon>
        <taxon>Paenibacillaceae</taxon>
        <taxon>Paenibacillus</taxon>
    </lineage>
</organism>
<feature type="domain" description="ABC transporter" evidence="11">
    <location>
        <begin position="16"/>
        <end position="461"/>
    </location>
</feature>
<dbReference type="InterPro" id="IPR017871">
    <property type="entry name" value="ABC_transporter-like_CS"/>
</dbReference>
<gene>
    <name evidence="12" type="ORF">KQJ23_15995</name>
</gene>
<accession>A0ABS6FSW9</accession>
<evidence type="ECO:0000256" key="6">
    <source>
        <dbReference type="ARBA" id="ARBA00022769"/>
    </source>
</evidence>
<dbReference type="PANTHER" id="PTHR43152:SF3">
    <property type="entry name" value="UVRABC SYSTEM PROTEIN A"/>
    <property type="match status" value="1"/>
</dbReference>